<evidence type="ECO:0008006" key="2">
    <source>
        <dbReference type="Google" id="ProtNLM"/>
    </source>
</evidence>
<accession>A0A6C0JXF8</accession>
<reference evidence="1" key="1">
    <citation type="journal article" date="2020" name="Nature">
        <title>Giant virus diversity and host interactions through global metagenomics.</title>
        <authorList>
            <person name="Schulz F."/>
            <person name="Roux S."/>
            <person name="Paez-Espino D."/>
            <person name="Jungbluth S."/>
            <person name="Walsh D.A."/>
            <person name="Denef V.J."/>
            <person name="McMahon K.D."/>
            <person name="Konstantinidis K.T."/>
            <person name="Eloe-Fadrosh E.A."/>
            <person name="Kyrpides N.C."/>
            <person name="Woyke T."/>
        </authorList>
    </citation>
    <scope>NUCLEOTIDE SEQUENCE</scope>
    <source>
        <strain evidence="1">GVMAG-S-1101164-105</strain>
    </source>
</reference>
<proteinExistence type="predicted"/>
<name>A0A6C0JXF8_9ZZZZ</name>
<organism evidence="1">
    <name type="scientific">viral metagenome</name>
    <dbReference type="NCBI Taxonomy" id="1070528"/>
    <lineage>
        <taxon>unclassified sequences</taxon>
        <taxon>metagenomes</taxon>
        <taxon>organismal metagenomes</taxon>
    </lineage>
</organism>
<dbReference type="EMBL" id="MN740740">
    <property type="protein sequence ID" value="QHU09621.1"/>
    <property type="molecule type" value="Genomic_DNA"/>
</dbReference>
<sequence length="245" mass="29533">MLVVSAYYMIPSKQPHAFYMGNIQRYFRFMKTRVIFYTSQDMFKRLSPYAGKNITFRIVEFKHLEVFKEFPKEFWERQIQRDPESYHTWQLGAIWANKKYFVSAAAKEFPDEWIMWMDAGCVRKETWAPFVDEFTRRRLPITPSVYAQVLNPFPKDVTFFKYPNVYVAGALILFHRSCIQDYINNYNTILKEYDANSVSATMDQYIMASVMNRYPRWIGVERMKLDIIDYLNTCPDPWFFFLAYF</sequence>
<evidence type="ECO:0000313" key="1">
    <source>
        <dbReference type="EMBL" id="QHU09621.1"/>
    </source>
</evidence>
<protein>
    <recommendedName>
        <fullName evidence="2">Glycosyltransferase</fullName>
    </recommendedName>
</protein>
<dbReference type="AlphaFoldDB" id="A0A6C0JXF8"/>